<dbReference type="InterPro" id="IPR001878">
    <property type="entry name" value="Znf_CCHC"/>
</dbReference>
<evidence type="ECO:0000313" key="6">
    <source>
        <dbReference type="Proteomes" id="UP000765509"/>
    </source>
</evidence>
<reference evidence="5" key="1">
    <citation type="submission" date="2021-03" db="EMBL/GenBank/DDBJ databases">
        <title>Draft genome sequence of rust myrtle Austropuccinia psidii MF-1, a brazilian biotype.</title>
        <authorList>
            <person name="Quecine M.C."/>
            <person name="Pachon D.M.R."/>
            <person name="Bonatelli M.L."/>
            <person name="Correr F.H."/>
            <person name="Franceschini L.M."/>
            <person name="Leite T.F."/>
            <person name="Margarido G.R.A."/>
            <person name="Almeida C.A."/>
            <person name="Ferrarezi J.A."/>
            <person name="Labate C.A."/>
        </authorList>
    </citation>
    <scope>NUCLEOTIDE SEQUENCE</scope>
    <source>
        <strain evidence="5">MF-1</strain>
    </source>
</reference>
<keyword evidence="1" id="KW-0507">mRNA processing</keyword>
<accession>A0A9Q3DPU7</accession>
<feature type="region of interest" description="Disordered" evidence="3">
    <location>
        <begin position="121"/>
        <end position="151"/>
    </location>
</feature>
<dbReference type="EMBL" id="AVOT02018219">
    <property type="protein sequence ID" value="MBW0504920.1"/>
    <property type="molecule type" value="Genomic_DNA"/>
</dbReference>
<feature type="domain" description="CCHC-type" evidence="4">
    <location>
        <begin position="96"/>
        <end position="112"/>
    </location>
</feature>
<dbReference type="OrthoDB" id="2506710at2759"/>
<dbReference type="InterPro" id="IPR036875">
    <property type="entry name" value="Znf_CCHC_sf"/>
</dbReference>
<keyword evidence="2" id="KW-0862">Zinc</keyword>
<evidence type="ECO:0000256" key="1">
    <source>
        <dbReference type="ARBA" id="ARBA00022664"/>
    </source>
</evidence>
<dbReference type="Proteomes" id="UP000765509">
    <property type="component" value="Unassembled WGS sequence"/>
</dbReference>
<feature type="compositionally biased region" description="Basic residues" evidence="3">
    <location>
        <begin position="84"/>
        <end position="98"/>
    </location>
</feature>
<gene>
    <name evidence="5" type="ORF">O181_044635</name>
</gene>
<dbReference type="AlphaFoldDB" id="A0A9Q3DPU7"/>
<keyword evidence="2" id="KW-0863">Zinc-finger</keyword>
<proteinExistence type="predicted"/>
<feature type="region of interest" description="Disordered" evidence="3">
    <location>
        <begin position="72"/>
        <end position="98"/>
    </location>
</feature>
<evidence type="ECO:0000256" key="2">
    <source>
        <dbReference type="PROSITE-ProRule" id="PRU00047"/>
    </source>
</evidence>
<dbReference type="PROSITE" id="PS50158">
    <property type="entry name" value="ZF_CCHC"/>
    <property type="match status" value="1"/>
</dbReference>
<dbReference type="GO" id="GO:0008270">
    <property type="term" value="F:zinc ion binding"/>
    <property type="evidence" value="ECO:0007669"/>
    <property type="project" value="UniProtKB-KW"/>
</dbReference>
<dbReference type="SUPFAM" id="SSF57756">
    <property type="entry name" value="Retrovirus zinc finger-like domains"/>
    <property type="match status" value="1"/>
</dbReference>
<dbReference type="GO" id="GO:0006397">
    <property type="term" value="P:mRNA processing"/>
    <property type="evidence" value="ECO:0007669"/>
    <property type="project" value="UniProtKB-KW"/>
</dbReference>
<feature type="compositionally biased region" description="Acidic residues" evidence="3">
    <location>
        <begin position="141"/>
        <end position="151"/>
    </location>
</feature>
<organism evidence="5 6">
    <name type="scientific">Austropuccinia psidii MF-1</name>
    <dbReference type="NCBI Taxonomy" id="1389203"/>
    <lineage>
        <taxon>Eukaryota</taxon>
        <taxon>Fungi</taxon>
        <taxon>Dikarya</taxon>
        <taxon>Basidiomycota</taxon>
        <taxon>Pucciniomycotina</taxon>
        <taxon>Pucciniomycetes</taxon>
        <taxon>Pucciniales</taxon>
        <taxon>Sphaerophragmiaceae</taxon>
        <taxon>Austropuccinia</taxon>
    </lineage>
</organism>
<dbReference type="GO" id="GO:0003676">
    <property type="term" value="F:nucleic acid binding"/>
    <property type="evidence" value="ECO:0007669"/>
    <property type="project" value="InterPro"/>
</dbReference>
<keyword evidence="2" id="KW-0479">Metal-binding</keyword>
<sequence length="174" mass="20296">MSWFLKQKARLIALHPDMSETMVHKRILRRCGGDLEYSRRSRFIEPFSTEDYIHAMEDISTRTKIGRNWYKHPIDHKTSGKPIPKPKKPHKKPPFKCHKCGSKSHLANTCPKKARTNEIEFEKDYTKETNNLSLHESNSEPSEEEEVPDELSIENSNVSFEVTGENTHLQQYSD</sequence>
<keyword evidence="6" id="KW-1185">Reference proteome</keyword>
<evidence type="ECO:0000256" key="3">
    <source>
        <dbReference type="SAM" id="MobiDB-lite"/>
    </source>
</evidence>
<comment type="caution">
    <text evidence="5">The sequence shown here is derived from an EMBL/GenBank/DDBJ whole genome shotgun (WGS) entry which is preliminary data.</text>
</comment>
<evidence type="ECO:0000313" key="5">
    <source>
        <dbReference type="EMBL" id="MBW0504920.1"/>
    </source>
</evidence>
<protein>
    <recommendedName>
        <fullName evidence="4">CCHC-type domain-containing protein</fullName>
    </recommendedName>
</protein>
<evidence type="ECO:0000259" key="4">
    <source>
        <dbReference type="PROSITE" id="PS50158"/>
    </source>
</evidence>
<feature type="compositionally biased region" description="Low complexity" evidence="3">
    <location>
        <begin position="128"/>
        <end position="140"/>
    </location>
</feature>
<name>A0A9Q3DPU7_9BASI</name>